<sequence length="216" mass="23816">MEYFVHLWVLVVLAVLTHFEEDGACTAQIVDLYSWPRPAVPFIPWGKQDQNDQQSGPGRAAQGQAGLIMFKNRGHLTRELKLLIHPLTCAREECFICRDNHSREATEAAAEKDGHWISTDATTLLAQRRMLLPGLVRLVVDYPQTLGQHELAYFDLALEDGCPEADIGCRNSATGHALSTSIGESTGPPSLTNLTIFNFHRPSSLPSSQLMCGGSF</sequence>
<organism evidence="2 3">
    <name type="scientific">Pyricularia grisea</name>
    <name type="common">Crabgrass-specific blast fungus</name>
    <name type="synonym">Magnaporthe grisea</name>
    <dbReference type="NCBI Taxonomy" id="148305"/>
    <lineage>
        <taxon>Eukaryota</taxon>
        <taxon>Fungi</taxon>
        <taxon>Dikarya</taxon>
        <taxon>Ascomycota</taxon>
        <taxon>Pezizomycotina</taxon>
        <taxon>Sordariomycetes</taxon>
        <taxon>Sordariomycetidae</taxon>
        <taxon>Magnaporthales</taxon>
        <taxon>Pyriculariaceae</taxon>
        <taxon>Pyricularia</taxon>
    </lineage>
</organism>
<gene>
    <name evidence="3" type="ORF">PgNI_02745</name>
</gene>
<reference evidence="3" key="2">
    <citation type="submission" date="2019-10" db="EMBL/GenBank/DDBJ databases">
        <authorList>
            <consortium name="NCBI Genome Project"/>
        </authorList>
    </citation>
    <scope>NUCLEOTIDE SEQUENCE</scope>
    <source>
        <strain evidence="3">NI907</strain>
    </source>
</reference>
<accession>A0A6P8B9N8</accession>
<reference evidence="3" key="1">
    <citation type="journal article" date="2019" name="Mol. Biol. Evol.">
        <title>Blast fungal genomes show frequent chromosomal changes, gene gains and losses, and effector gene turnover.</title>
        <authorList>
            <person name="Gomez Luciano L.B."/>
            <person name="Jason Tsai I."/>
            <person name="Chuma I."/>
            <person name="Tosa Y."/>
            <person name="Chen Y.H."/>
            <person name="Li J.Y."/>
            <person name="Li M.Y."/>
            <person name="Jade Lu M.Y."/>
            <person name="Nakayashiki H."/>
            <person name="Li W.H."/>
        </authorList>
    </citation>
    <scope>NUCLEOTIDE SEQUENCE</scope>
    <source>
        <strain evidence="3">NI907</strain>
    </source>
</reference>
<evidence type="ECO:0000313" key="2">
    <source>
        <dbReference type="Proteomes" id="UP000515153"/>
    </source>
</evidence>
<proteinExistence type="predicted"/>
<dbReference type="AlphaFoldDB" id="A0A6P8B9N8"/>
<protein>
    <submittedName>
        <fullName evidence="3">Uncharacterized protein</fullName>
    </submittedName>
</protein>
<keyword evidence="1" id="KW-0732">Signal</keyword>
<dbReference type="Proteomes" id="UP000515153">
    <property type="component" value="Unplaced"/>
</dbReference>
<evidence type="ECO:0000313" key="3">
    <source>
        <dbReference type="RefSeq" id="XP_030983739.1"/>
    </source>
</evidence>
<dbReference type="RefSeq" id="XP_030983739.1">
    <property type="nucleotide sequence ID" value="XM_031122802.1"/>
</dbReference>
<dbReference type="GeneID" id="41957713"/>
<feature type="chain" id="PRO_5028355080" evidence="1">
    <location>
        <begin position="20"/>
        <end position="216"/>
    </location>
</feature>
<dbReference type="KEGG" id="pgri:PgNI_02745"/>
<keyword evidence="2" id="KW-1185">Reference proteome</keyword>
<evidence type="ECO:0000256" key="1">
    <source>
        <dbReference type="SAM" id="SignalP"/>
    </source>
</evidence>
<feature type="signal peptide" evidence="1">
    <location>
        <begin position="1"/>
        <end position="19"/>
    </location>
</feature>
<reference evidence="3" key="3">
    <citation type="submission" date="2025-08" db="UniProtKB">
        <authorList>
            <consortium name="RefSeq"/>
        </authorList>
    </citation>
    <scope>IDENTIFICATION</scope>
    <source>
        <strain evidence="3">NI907</strain>
    </source>
</reference>
<name>A0A6P8B9N8_PYRGI</name>